<dbReference type="PANTHER" id="PTHR33986">
    <property type="entry name" value="OS02G0535700 PROTEIN"/>
    <property type="match status" value="1"/>
</dbReference>
<organism evidence="1 2">
    <name type="scientific">Eleusine coracana subsp. coracana</name>
    <dbReference type="NCBI Taxonomy" id="191504"/>
    <lineage>
        <taxon>Eukaryota</taxon>
        <taxon>Viridiplantae</taxon>
        <taxon>Streptophyta</taxon>
        <taxon>Embryophyta</taxon>
        <taxon>Tracheophyta</taxon>
        <taxon>Spermatophyta</taxon>
        <taxon>Magnoliopsida</taxon>
        <taxon>Liliopsida</taxon>
        <taxon>Poales</taxon>
        <taxon>Poaceae</taxon>
        <taxon>PACMAD clade</taxon>
        <taxon>Chloridoideae</taxon>
        <taxon>Cynodonteae</taxon>
        <taxon>Eleusininae</taxon>
        <taxon>Eleusine</taxon>
    </lineage>
</organism>
<name>A0AAV5EFM1_ELECO</name>
<dbReference type="AlphaFoldDB" id="A0AAV5EFM1"/>
<evidence type="ECO:0000313" key="2">
    <source>
        <dbReference type="Proteomes" id="UP001054889"/>
    </source>
</evidence>
<reference evidence="1" key="2">
    <citation type="submission" date="2021-12" db="EMBL/GenBank/DDBJ databases">
        <title>Resequencing data analysis of finger millet.</title>
        <authorList>
            <person name="Hatakeyama M."/>
            <person name="Aluri S."/>
            <person name="Balachadran M.T."/>
            <person name="Sivarajan S.R."/>
            <person name="Poveda L."/>
            <person name="Shimizu-Inatsugi R."/>
            <person name="Schlapbach R."/>
            <person name="Sreeman S.M."/>
            <person name="Shimizu K.K."/>
        </authorList>
    </citation>
    <scope>NUCLEOTIDE SEQUENCE</scope>
</reference>
<evidence type="ECO:0008006" key="3">
    <source>
        <dbReference type="Google" id="ProtNLM"/>
    </source>
</evidence>
<dbReference type="InterPro" id="IPR009367">
    <property type="entry name" value="Elm1-like"/>
</dbReference>
<reference evidence="1" key="1">
    <citation type="journal article" date="2018" name="DNA Res.">
        <title>Multiple hybrid de novo genome assembly of finger millet, an orphan allotetraploid crop.</title>
        <authorList>
            <person name="Hatakeyama M."/>
            <person name="Aluri S."/>
            <person name="Balachadran M.T."/>
            <person name="Sivarajan S.R."/>
            <person name="Patrignani A."/>
            <person name="Gruter S."/>
            <person name="Poveda L."/>
            <person name="Shimizu-Inatsugi R."/>
            <person name="Baeten J."/>
            <person name="Francoijs K.J."/>
            <person name="Nataraja K.N."/>
            <person name="Reddy Y.A.N."/>
            <person name="Phadnis S."/>
            <person name="Ravikumar R.L."/>
            <person name="Schlapbach R."/>
            <person name="Sreeman S.M."/>
            <person name="Shimizu K.K."/>
        </authorList>
    </citation>
    <scope>NUCLEOTIDE SEQUENCE</scope>
</reference>
<dbReference type="Pfam" id="PF06258">
    <property type="entry name" value="Mito_fiss_Elm1"/>
    <property type="match status" value="1"/>
</dbReference>
<comment type="caution">
    <text evidence="1">The sequence shown here is derived from an EMBL/GenBank/DDBJ whole genome shotgun (WGS) entry which is preliminary data.</text>
</comment>
<dbReference type="Proteomes" id="UP001054889">
    <property type="component" value="Unassembled WGS sequence"/>
</dbReference>
<keyword evidence="2" id="KW-1185">Reference proteome</keyword>
<evidence type="ECO:0000313" key="1">
    <source>
        <dbReference type="EMBL" id="GJN21225.1"/>
    </source>
</evidence>
<proteinExistence type="predicted"/>
<protein>
    <recommendedName>
        <fullName evidence="3">Mitochondrial fission protein ELM1</fullName>
    </recommendedName>
</protein>
<dbReference type="PANTHER" id="PTHR33986:SF15">
    <property type="entry name" value="MITOCHONDRIAL FISSION PROTEIN ELM1"/>
    <property type="match status" value="1"/>
</dbReference>
<gene>
    <name evidence="1" type="primary">gb08686</name>
    <name evidence="1" type="ORF">PR202_gb08686</name>
</gene>
<dbReference type="SUPFAM" id="SSF53756">
    <property type="entry name" value="UDP-Glycosyltransferase/glycogen phosphorylase"/>
    <property type="match status" value="1"/>
</dbReference>
<dbReference type="EMBL" id="BQKI01000075">
    <property type="protein sequence ID" value="GJN21225.1"/>
    <property type="molecule type" value="Genomic_DNA"/>
</dbReference>
<sequence>MRPIRLPEPPGDGMMETPEIFAGGGGGGGATVVRRAVLIGNGSPGAENQCLGLARALGLADNLTLYRVTRPRGGINEWLHFLPISLHKFIDQVLRQFFRNTRFALVVQGRKPYRVSNGGSVGLAAILEADVKKIVTVARDTYEKEGPTLVVACGWDTISYSSLIRKLASDNVFVIQIQHPRSRLDRFDLVVTPRHDYYALTASGQQEIPRLFRRWITPQEPPGRNVVLTVGALHQADSAALRLAAIAWHDELAPLPKPLLIVNIGGPTEPNPHMGHLAWADAFVVTADSVSMLSEACSTGKPVYVIGSEHCKWKLSAFHRLSGTVGLSAPSLDWKM</sequence>
<accession>A0AAV5EFM1</accession>